<gene>
    <name evidence="2" type="ORF">KFK14_18135</name>
</gene>
<dbReference type="AlphaFoldDB" id="A0A975K4Y3"/>
<keyword evidence="3" id="KW-1185">Reference proteome</keyword>
<proteinExistence type="predicted"/>
<evidence type="ECO:0000313" key="3">
    <source>
        <dbReference type="Proteomes" id="UP000681425"/>
    </source>
</evidence>
<feature type="domain" description="HTH lysR-type" evidence="1">
    <location>
        <begin position="30"/>
        <end position="89"/>
    </location>
</feature>
<dbReference type="InterPro" id="IPR036390">
    <property type="entry name" value="WH_DNA-bd_sf"/>
</dbReference>
<reference evidence="2" key="1">
    <citation type="submission" date="2021-04" db="EMBL/GenBank/DDBJ databases">
        <title>Isolation of p-tert-butylphenol degrading bacteria Sphingobium phenoxybenzoativorans Tas13 from active sludge.</title>
        <authorList>
            <person name="Li Y."/>
        </authorList>
    </citation>
    <scope>NUCLEOTIDE SEQUENCE</scope>
    <source>
        <strain evidence="2">Tas13</strain>
    </source>
</reference>
<dbReference type="Pfam" id="PF00126">
    <property type="entry name" value="HTH_1"/>
    <property type="match status" value="1"/>
</dbReference>
<dbReference type="SUPFAM" id="SSF46785">
    <property type="entry name" value="Winged helix' DNA-binding domain"/>
    <property type="match status" value="1"/>
</dbReference>
<dbReference type="InterPro" id="IPR051815">
    <property type="entry name" value="Molybdate_resp_trans_reg"/>
</dbReference>
<dbReference type="Proteomes" id="UP000681425">
    <property type="component" value="Chromosome"/>
</dbReference>
<dbReference type="KEGG" id="spph:KFK14_18135"/>
<dbReference type="PANTHER" id="PTHR30432">
    <property type="entry name" value="TRANSCRIPTIONAL REGULATOR MODE"/>
    <property type="match status" value="1"/>
</dbReference>
<dbReference type="GO" id="GO:0003700">
    <property type="term" value="F:DNA-binding transcription factor activity"/>
    <property type="evidence" value="ECO:0007669"/>
    <property type="project" value="InterPro"/>
</dbReference>
<dbReference type="Gene3D" id="1.10.10.10">
    <property type="entry name" value="Winged helix-like DNA-binding domain superfamily/Winged helix DNA-binding domain"/>
    <property type="match status" value="1"/>
</dbReference>
<organism evidence="2 3">
    <name type="scientific">Sphingobium phenoxybenzoativorans</name>
    <dbReference type="NCBI Taxonomy" id="1592790"/>
    <lineage>
        <taxon>Bacteria</taxon>
        <taxon>Pseudomonadati</taxon>
        <taxon>Pseudomonadota</taxon>
        <taxon>Alphaproteobacteria</taxon>
        <taxon>Sphingomonadales</taxon>
        <taxon>Sphingomonadaceae</taxon>
        <taxon>Sphingobium</taxon>
    </lineage>
</organism>
<dbReference type="InterPro" id="IPR000847">
    <property type="entry name" value="LysR_HTH_N"/>
</dbReference>
<dbReference type="InterPro" id="IPR036388">
    <property type="entry name" value="WH-like_DNA-bd_sf"/>
</dbReference>
<protein>
    <submittedName>
        <fullName evidence="2">LysR family transcriptional regulator</fullName>
    </submittedName>
</protein>
<sequence>MADADENWVKVKVQMMHGDEIAMGPGKAALLDAIARTGSISAAGRMLGMSYRRTWMLVDVMNRSWRSKLVETQAGGGAGRGARLTADGQHVLSAFRAIEAAIGDTVHGPLLDRLDALRRRD</sequence>
<name>A0A975K4Y3_9SPHN</name>
<accession>A0A975K4Y3</accession>
<evidence type="ECO:0000313" key="2">
    <source>
        <dbReference type="EMBL" id="QUT04921.1"/>
    </source>
</evidence>
<dbReference type="PANTHER" id="PTHR30432:SF1">
    <property type="entry name" value="DNA-BINDING TRANSCRIPTIONAL DUAL REGULATOR MODE"/>
    <property type="match status" value="1"/>
</dbReference>
<dbReference type="EMBL" id="CP073910">
    <property type="protein sequence ID" value="QUT04921.1"/>
    <property type="molecule type" value="Genomic_DNA"/>
</dbReference>
<dbReference type="RefSeq" id="WP_212608651.1">
    <property type="nucleotide sequence ID" value="NZ_CP073910.1"/>
</dbReference>
<evidence type="ECO:0000259" key="1">
    <source>
        <dbReference type="Pfam" id="PF00126"/>
    </source>
</evidence>